<evidence type="ECO:0000313" key="11">
    <source>
        <dbReference type="Proteomes" id="UP000216316"/>
    </source>
</evidence>
<dbReference type="GO" id="GO:0008855">
    <property type="term" value="F:exodeoxyribonuclease VII activity"/>
    <property type="evidence" value="ECO:0007669"/>
    <property type="project" value="UniProtKB-UniRule"/>
</dbReference>
<dbReference type="PANTHER" id="PTHR34137:SF1">
    <property type="entry name" value="EXODEOXYRIBONUCLEASE 7 SMALL SUBUNIT"/>
    <property type="match status" value="1"/>
</dbReference>
<dbReference type="SUPFAM" id="SSF116842">
    <property type="entry name" value="XseB-like"/>
    <property type="match status" value="1"/>
</dbReference>
<dbReference type="RefSeq" id="WP_057718917.1">
    <property type="nucleotide sequence ID" value="NZ_CAJUTI010000004.1"/>
</dbReference>
<evidence type="ECO:0000256" key="7">
    <source>
        <dbReference type="SAM" id="MobiDB-lite"/>
    </source>
</evidence>
<gene>
    <name evidence="6" type="primary">xseB</name>
    <name evidence="8" type="ORF">CBF53_11605</name>
    <name evidence="9" type="ORF">CBF70_09335</name>
</gene>
<reference evidence="9 10" key="1">
    <citation type="submission" date="2017-04" db="EMBL/GenBank/DDBJ databases">
        <authorList>
            <person name="Afonso C.L."/>
            <person name="Miller P.J."/>
            <person name="Scott M.A."/>
            <person name="Spackman E."/>
            <person name="Goraichik I."/>
            <person name="Dimitrov K.M."/>
            <person name="Suarez D.L."/>
            <person name="Swayne D.E."/>
        </authorList>
    </citation>
    <scope>NUCLEOTIDE SEQUENCE [LARGE SCALE GENOMIC DNA]</scope>
    <source>
        <strain evidence="9 10">609q</strain>
    </source>
</reference>
<dbReference type="EMBL" id="NGNV01000065">
    <property type="protein sequence ID" value="OYR86670.1"/>
    <property type="molecule type" value="Genomic_DNA"/>
</dbReference>
<evidence type="ECO:0000256" key="6">
    <source>
        <dbReference type="HAMAP-Rule" id="MF_00337"/>
    </source>
</evidence>
<organism evidence="9 10">
    <name type="scientific">Lactobacillus taiwanensis</name>
    <dbReference type="NCBI Taxonomy" id="508451"/>
    <lineage>
        <taxon>Bacteria</taxon>
        <taxon>Bacillati</taxon>
        <taxon>Bacillota</taxon>
        <taxon>Bacilli</taxon>
        <taxon>Lactobacillales</taxon>
        <taxon>Lactobacillaceae</taxon>
        <taxon>Lactobacillus</taxon>
    </lineage>
</organism>
<keyword evidence="2 6" id="KW-0963">Cytoplasm</keyword>
<dbReference type="NCBIfam" id="NF002140">
    <property type="entry name" value="PRK00977.1-4"/>
    <property type="match status" value="1"/>
</dbReference>
<comment type="function">
    <text evidence="6">Bidirectionally degrades single-stranded DNA into large acid-insoluble oligonucleotides, which are then degraded further into small acid-soluble oligonucleotides.</text>
</comment>
<dbReference type="Proteomes" id="UP000216316">
    <property type="component" value="Unassembled WGS sequence"/>
</dbReference>
<dbReference type="GO" id="GO:0009318">
    <property type="term" value="C:exodeoxyribonuclease VII complex"/>
    <property type="evidence" value="ECO:0007669"/>
    <property type="project" value="UniProtKB-UniRule"/>
</dbReference>
<dbReference type="GeneID" id="64333473"/>
<dbReference type="HAMAP" id="MF_00337">
    <property type="entry name" value="Exonuc_7_S"/>
    <property type="match status" value="1"/>
</dbReference>
<keyword evidence="3 6" id="KW-0540">Nuclease</keyword>
<sequence>MATKKNNFEEQLNELQEIVNKLESGNVPLEDALSEFQAGVKLSRELEKKLNDAEQTVAKLVDKDGNEKTLDPQNAAAPEEE</sequence>
<dbReference type="InterPro" id="IPR037004">
    <property type="entry name" value="Exonuc_VII_ssu_sf"/>
</dbReference>
<evidence type="ECO:0000313" key="10">
    <source>
        <dbReference type="Proteomes" id="UP000215828"/>
    </source>
</evidence>
<comment type="similarity">
    <text evidence="1 6">Belongs to the XseB family.</text>
</comment>
<evidence type="ECO:0000313" key="8">
    <source>
        <dbReference type="EMBL" id="OYR86670.1"/>
    </source>
</evidence>
<evidence type="ECO:0000256" key="2">
    <source>
        <dbReference type="ARBA" id="ARBA00022490"/>
    </source>
</evidence>
<keyword evidence="4 6" id="KW-0378">Hydrolase</keyword>
<evidence type="ECO:0000256" key="1">
    <source>
        <dbReference type="ARBA" id="ARBA00009998"/>
    </source>
</evidence>
<evidence type="ECO:0000256" key="4">
    <source>
        <dbReference type="ARBA" id="ARBA00022801"/>
    </source>
</evidence>
<protein>
    <recommendedName>
        <fullName evidence="6">Exodeoxyribonuclease 7 small subunit</fullName>
        <ecNumber evidence="6">3.1.11.6</ecNumber>
    </recommendedName>
    <alternativeName>
        <fullName evidence="6">Exodeoxyribonuclease VII small subunit</fullName>
        <shortName evidence="6">Exonuclease VII small subunit</shortName>
    </alternativeName>
</protein>
<dbReference type="AlphaFoldDB" id="A0A256LAJ6"/>
<feature type="compositionally biased region" description="Basic and acidic residues" evidence="7">
    <location>
        <begin position="60"/>
        <end position="70"/>
    </location>
</feature>
<dbReference type="GO" id="GO:0006308">
    <property type="term" value="P:DNA catabolic process"/>
    <property type="evidence" value="ECO:0007669"/>
    <property type="project" value="UniProtKB-UniRule"/>
</dbReference>
<evidence type="ECO:0000256" key="5">
    <source>
        <dbReference type="ARBA" id="ARBA00022839"/>
    </source>
</evidence>
<dbReference type="EC" id="3.1.11.6" evidence="6"/>
<dbReference type="PANTHER" id="PTHR34137">
    <property type="entry name" value="EXODEOXYRIBONUCLEASE 7 SMALL SUBUNIT"/>
    <property type="match status" value="1"/>
</dbReference>
<feature type="region of interest" description="Disordered" evidence="7">
    <location>
        <begin position="59"/>
        <end position="81"/>
    </location>
</feature>
<dbReference type="PIRSF" id="PIRSF006488">
    <property type="entry name" value="Exonuc_VII_S"/>
    <property type="match status" value="1"/>
</dbReference>
<evidence type="ECO:0000313" key="9">
    <source>
        <dbReference type="EMBL" id="OYR90451.1"/>
    </source>
</evidence>
<dbReference type="Gene3D" id="1.10.287.1040">
    <property type="entry name" value="Exonuclease VII, small subunit"/>
    <property type="match status" value="1"/>
</dbReference>
<comment type="catalytic activity">
    <reaction evidence="6">
        <text>Exonucleolytic cleavage in either 5'- to 3'- or 3'- to 5'-direction to yield nucleoside 5'-phosphates.</text>
        <dbReference type="EC" id="3.1.11.6"/>
    </reaction>
</comment>
<comment type="caution">
    <text evidence="9">The sequence shown here is derived from an EMBL/GenBank/DDBJ whole genome shotgun (WGS) entry which is preliminary data.</text>
</comment>
<dbReference type="GO" id="GO:0005829">
    <property type="term" value="C:cytosol"/>
    <property type="evidence" value="ECO:0007669"/>
    <property type="project" value="TreeGrafter"/>
</dbReference>
<dbReference type="NCBIfam" id="TIGR01280">
    <property type="entry name" value="xseB"/>
    <property type="match status" value="1"/>
</dbReference>
<comment type="subunit">
    <text evidence="6">Heterooligomer composed of large and small subunits.</text>
</comment>
<dbReference type="EMBL" id="NGNX01000055">
    <property type="protein sequence ID" value="OYR90451.1"/>
    <property type="molecule type" value="Genomic_DNA"/>
</dbReference>
<dbReference type="Pfam" id="PF02609">
    <property type="entry name" value="Exonuc_VII_S"/>
    <property type="match status" value="1"/>
</dbReference>
<comment type="subcellular location">
    <subcellularLocation>
        <location evidence="6">Cytoplasm</location>
    </subcellularLocation>
</comment>
<name>A0A256LAJ6_9LACO</name>
<evidence type="ECO:0000256" key="3">
    <source>
        <dbReference type="ARBA" id="ARBA00022722"/>
    </source>
</evidence>
<dbReference type="NCBIfam" id="NF002138">
    <property type="entry name" value="PRK00977.1-2"/>
    <property type="match status" value="1"/>
</dbReference>
<keyword evidence="11" id="KW-1185">Reference proteome</keyword>
<keyword evidence="5 6" id="KW-0269">Exonuclease</keyword>
<accession>A0A256LAJ6</accession>
<proteinExistence type="inferred from homology"/>
<dbReference type="InterPro" id="IPR003761">
    <property type="entry name" value="Exonuc_VII_S"/>
</dbReference>
<reference evidence="10 11" key="3">
    <citation type="submission" date="2017-09" db="EMBL/GenBank/DDBJ databases">
        <title>Tripartite evolution among Lactobacillus johnsonii, Lactobacillus taiwanensis, Lactobacillus reuteri and their rodent host.</title>
        <authorList>
            <person name="Wang T."/>
            <person name="Knowles S."/>
            <person name="Cheng C."/>
        </authorList>
    </citation>
    <scope>NUCLEOTIDE SEQUENCE [LARGE SCALE GENOMIC DNA]</scope>
    <source>
        <strain evidence="9 10">609q</strain>
        <strain evidence="8 11">609u</strain>
    </source>
</reference>
<dbReference type="Proteomes" id="UP000215828">
    <property type="component" value="Unassembled WGS sequence"/>
</dbReference>
<reference evidence="8 11" key="2">
    <citation type="submission" date="2017-05" db="EMBL/GenBank/DDBJ databases">
        <authorList>
            <person name="Lin X.B."/>
            <person name="Stothard P."/>
            <person name="Tasseva G."/>
            <person name="Walter J."/>
        </authorList>
    </citation>
    <scope>NUCLEOTIDE SEQUENCE [LARGE SCALE GENOMIC DNA]</scope>
    <source>
        <strain evidence="8 11">609u</strain>
    </source>
</reference>